<dbReference type="Proteomes" id="UP001165498">
    <property type="component" value="Unassembled WGS sequence"/>
</dbReference>
<comment type="caution">
    <text evidence="1">The sequence shown here is derived from an EMBL/GenBank/DDBJ whole genome shotgun (WGS) entry which is preliminary data.</text>
</comment>
<organism evidence="1 2">
    <name type="scientific">Tahibacter harae</name>
    <dbReference type="NCBI Taxonomy" id="2963937"/>
    <lineage>
        <taxon>Bacteria</taxon>
        <taxon>Pseudomonadati</taxon>
        <taxon>Pseudomonadota</taxon>
        <taxon>Gammaproteobacteria</taxon>
        <taxon>Lysobacterales</taxon>
        <taxon>Rhodanobacteraceae</taxon>
        <taxon>Tahibacter</taxon>
    </lineage>
</organism>
<proteinExistence type="predicted"/>
<evidence type="ECO:0000313" key="1">
    <source>
        <dbReference type="EMBL" id="MCQ4165128.1"/>
    </source>
</evidence>
<evidence type="ECO:0008006" key="3">
    <source>
        <dbReference type="Google" id="ProtNLM"/>
    </source>
</evidence>
<dbReference type="Gene3D" id="1.10.530.10">
    <property type="match status" value="1"/>
</dbReference>
<keyword evidence="2" id="KW-1185">Reference proteome</keyword>
<gene>
    <name evidence="1" type="ORF">NM961_10445</name>
</gene>
<evidence type="ECO:0000313" key="2">
    <source>
        <dbReference type="Proteomes" id="UP001165498"/>
    </source>
</evidence>
<dbReference type="RefSeq" id="WP_255914193.1">
    <property type="nucleotide sequence ID" value="NZ_JANFQO010000008.1"/>
</dbReference>
<reference evidence="1" key="1">
    <citation type="submission" date="2022-07" db="EMBL/GenBank/DDBJ databases">
        <title>Tahibacter sp., a new gammaproteobacterium isolated from the silt sample collected at pig farm.</title>
        <authorList>
            <person name="Chen H."/>
        </authorList>
    </citation>
    <scope>NUCLEOTIDE SEQUENCE</scope>
    <source>
        <strain evidence="1">P2K</strain>
    </source>
</reference>
<dbReference type="InterPro" id="IPR023346">
    <property type="entry name" value="Lysozyme-like_dom_sf"/>
</dbReference>
<dbReference type="PANTHER" id="PTHR34408:SF1">
    <property type="entry name" value="GLYCOSYL HYDROLASE FAMILY 19 DOMAIN-CONTAINING PROTEIN HI_1415"/>
    <property type="match status" value="1"/>
</dbReference>
<dbReference type="SUPFAM" id="SSF53955">
    <property type="entry name" value="Lysozyme-like"/>
    <property type="match status" value="1"/>
</dbReference>
<protein>
    <recommendedName>
        <fullName evidence="3">Chitinase</fullName>
    </recommendedName>
</protein>
<dbReference type="InterPro" id="IPR052354">
    <property type="entry name" value="Cell_Wall_Dynamics_Protein"/>
</dbReference>
<name>A0ABT1QS64_9GAMM</name>
<dbReference type="PANTHER" id="PTHR34408">
    <property type="entry name" value="FAMILY PROTEIN, PUTATIVE-RELATED"/>
    <property type="match status" value="1"/>
</dbReference>
<accession>A0ABT1QS64</accession>
<sequence length="199" mass="21939">MDVATFARATGCSNATALRWVGPVSLAAVEFGILNPRHFTMWLANIGHESGGFRHTRELWGPTPQQLRYERDFEQPWPATAEQAREKAFARNRLAWLLGNTEPGDGRRFAGHGLIQVTGRTNHMRCGSALGLDLAAQPELLELEAPAARSAGWFWRIHGMAALADAGDFAGIVRRINGGNNGLDDRIARWERAERALAN</sequence>
<dbReference type="EMBL" id="JANFQO010000008">
    <property type="protein sequence ID" value="MCQ4165128.1"/>
    <property type="molecule type" value="Genomic_DNA"/>
</dbReference>